<feature type="region of interest" description="Disordered" evidence="2">
    <location>
        <begin position="1"/>
        <end position="48"/>
    </location>
</feature>
<evidence type="ECO:0000256" key="1">
    <source>
        <dbReference type="SAM" id="Coils"/>
    </source>
</evidence>
<dbReference type="Proteomes" id="UP001150907">
    <property type="component" value="Unassembled WGS sequence"/>
</dbReference>
<evidence type="ECO:0000313" key="3">
    <source>
        <dbReference type="EMBL" id="KAJ2003497.1"/>
    </source>
</evidence>
<feature type="coiled-coil region" evidence="1">
    <location>
        <begin position="81"/>
        <end position="122"/>
    </location>
</feature>
<dbReference type="EMBL" id="JANBQF010000216">
    <property type="protein sequence ID" value="KAJ2003497.1"/>
    <property type="molecule type" value="Genomic_DNA"/>
</dbReference>
<sequence>MGDELTAATYRKETWPRRRNPLPASMLYGTSPRRRKEEASASPALSAGSVVGSPVFAAASGGFWDGDTASSGDEITLSMQIKQQQRTIGELTRQLEERERELARHMRAADELRASADVARRQAQASRHAAAQREQQVRWHEEQLLAHSEEARQAAAAHQAALRVADRRHQAAVDRLLAEVARAEDESKGLAVRIEELARRLDRARAMEEQSSSANEQLERQVLDARQAAAHAAHASAELAACLAERSAYIDRLERQARVLLPPASPCPQPAVATPAAPGLRAAGSAGSLHAEIAKASQQQQQQRQQMQTACVLAPLQPLSRMPPYRDLPSSVHEPRGPEGLLVWLAVCVHMVWALYLRLCLHPLAVFAGAAIGAALRVLASRPWLRPLLLYLAPSTASYESKSRQRTSQYAS</sequence>
<proteinExistence type="predicted"/>
<keyword evidence="1" id="KW-0175">Coiled coil</keyword>
<dbReference type="OrthoDB" id="5585549at2759"/>
<dbReference type="AlphaFoldDB" id="A0A9W8EHZ3"/>
<reference evidence="3" key="1">
    <citation type="submission" date="2022-07" db="EMBL/GenBank/DDBJ databases">
        <title>Phylogenomic reconstructions and comparative analyses of Kickxellomycotina fungi.</title>
        <authorList>
            <person name="Reynolds N.K."/>
            <person name="Stajich J.E."/>
            <person name="Barry K."/>
            <person name="Grigoriev I.V."/>
            <person name="Crous P."/>
            <person name="Smith M.E."/>
        </authorList>
    </citation>
    <scope>NUCLEOTIDE SEQUENCE</scope>
    <source>
        <strain evidence="3">IMI 214461</strain>
    </source>
</reference>
<accession>A0A9W8EHZ3</accession>
<feature type="coiled-coil region" evidence="1">
    <location>
        <begin position="166"/>
        <end position="235"/>
    </location>
</feature>
<evidence type="ECO:0000313" key="4">
    <source>
        <dbReference type="Proteomes" id="UP001150907"/>
    </source>
</evidence>
<organism evidence="3 4">
    <name type="scientific">Coemansia thaxteri</name>
    <dbReference type="NCBI Taxonomy" id="2663907"/>
    <lineage>
        <taxon>Eukaryota</taxon>
        <taxon>Fungi</taxon>
        <taxon>Fungi incertae sedis</taxon>
        <taxon>Zoopagomycota</taxon>
        <taxon>Kickxellomycotina</taxon>
        <taxon>Kickxellomycetes</taxon>
        <taxon>Kickxellales</taxon>
        <taxon>Kickxellaceae</taxon>
        <taxon>Coemansia</taxon>
    </lineage>
</organism>
<name>A0A9W8EHZ3_9FUNG</name>
<evidence type="ECO:0000256" key="2">
    <source>
        <dbReference type="SAM" id="MobiDB-lite"/>
    </source>
</evidence>
<gene>
    <name evidence="3" type="ORF">H4R26_003036</name>
</gene>
<keyword evidence="4" id="KW-1185">Reference proteome</keyword>
<protein>
    <submittedName>
        <fullName evidence="3">Uncharacterized protein</fullName>
    </submittedName>
</protein>
<comment type="caution">
    <text evidence="3">The sequence shown here is derived from an EMBL/GenBank/DDBJ whole genome shotgun (WGS) entry which is preliminary data.</text>
</comment>